<dbReference type="RefSeq" id="WP_076502491.1">
    <property type="nucleotide sequence ID" value="NZ_FTOP01000014.1"/>
</dbReference>
<keyword evidence="1" id="KW-0812">Transmembrane</keyword>
<evidence type="ECO:0000313" key="3">
    <source>
        <dbReference type="Proteomes" id="UP000186026"/>
    </source>
</evidence>
<organism evidence="2 3">
    <name type="scientific">Belliella pelovolcani</name>
    <dbReference type="NCBI Taxonomy" id="529505"/>
    <lineage>
        <taxon>Bacteria</taxon>
        <taxon>Pseudomonadati</taxon>
        <taxon>Bacteroidota</taxon>
        <taxon>Cytophagia</taxon>
        <taxon>Cytophagales</taxon>
        <taxon>Cyclobacteriaceae</taxon>
        <taxon>Belliella</taxon>
    </lineage>
</organism>
<feature type="transmembrane region" description="Helical" evidence="1">
    <location>
        <begin position="41"/>
        <end position="59"/>
    </location>
</feature>
<evidence type="ECO:0000256" key="1">
    <source>
        <dbReference type="SAM" id="Phobius"/>
    </source>
</evidence>
<gene>
    <name evidence="2" type="ORF">SAMN05421761_11490</name>
</gene>
<sequence length="150" mass="17251">MIHCKPKPNTYFALSLVLLILISGLIYILNEFATTRSFGLFFYLFSAPLITVVILMLLVKMMAGFKFISAGKDKIITRLPLRGQTKTYQIDEVLAWEEQKVIANKKEFKQLTVAFADKNSFSMSNHEHQNYEEFVSYLSKKAGKKKVKSR</sequence>
<keyword evidence="1" id="KW-1133">Transmembrane helix</keyword>
<dbReference type="AlphaFoldDB" id="A0A1N7P7M8"/>
<keyword evidence="1" id="KW-0472">Membrane</keyword>
<evidence type="ECO:0008006" key="4">
    <source>
        <dbReference type="Google" id="ProtNLM"/>
    </source>
</evidence>
<reference evidence="3" key="1">
    <citation type="submission" date="2017-01" db="EMBL/GenBank/DDBJ databases">
        <authorList>
            <person name="Varghese N."/>
            <person name="Submissions S."/>
        </authorList>
    </citation>
    <scope>NUCLEOTIDE SEQUENCE [LARGE SCALE GENOMIC DNA]</scope>
    <source>
        <strain evidence="3">DSM 46698</strain>
    </source>
</reference>
<evidence type="ECO:0000313" key="2">
    <source>
        <dbReference type="EMBL" id="SIT06612.1"/>
    </source>
</evidence>
<feature type="transmembrane region" description="Helical" evidence="1">
    <location>
        <begin position="12"/>
        <end position="29"/>
    </location>
</feature>
<dbReference type="OrthoDB" id="981130at2"/>
<dbReference type="STRING" id="529505.SAMN05421761_11490"/>
<name>A0A1N7P7M8_9BACT</name>
<protein>
    <recommendedName>
        <fullName evidence="4">PH domain-containing protein</fullName>
    </recommendedName>
</protein>
<dbReference type="EMBL" id="FTOP01000014">
    <property type="protein sequence ID" value="SIT06612.1"/>
    <property type="molecule type" value="Genomic_DNA"/>
</dbReference>
<proteinExistence type="predicted"/>
<keyword evidence="3" id="KW-1185">Reference proteome</keyword>
<accession>A0A1N7P7M8</accession>
<dbReference type="Proteomes" id="UP000186026">
    <property type="component" value="Unassembled WGS sequence"/>
</dbReference>